<dbReference type="Proteomes" id="UP000406735">
    <property type="component" value="Unassembled WGS sequence"/>
</dbReference>
<dbReference type="Proteomes" id="UP000284548">
    <property type="component" value="Unassembled WGS sequence"/>
</dbReference>
<evidence type="ECO:0000313" key="5">
    <source>
        <dbReference type="EMBL" id="MQN10358.1"/>
    </source>
</evidence>
<dbReference type="PROSITE" id="PS51724">
    <property type="entry name" value="SPOR"/>
    <property type="match status" value="1"/>
</dbReference>
<proteinExistence type="predicted"/>
<reference evidence="14 15" key="2">
    <citation type="submission" date="2019-09" db="EMBL/GenBank/DDBJ databases">
        <title>Distinct polysaccharide growth profiles of human intestinal Prevotella copri isolates.</title>
        <authorList>
            <person name="Fehlner-Peach H."/>
            <person name="Magnabosco C."/>
            <person name="Raghavan V."/>
            <person name="Scher J.U."/>
            <person name="Tett A."/>
            <person name="Cox L.M."/>
            <person name="Gottsegen C."/>
            <person name="Watters A."/>
            <person name="Wiltshire- Gordon J.D."/>
            <person name="Segata N."/>
            <person name="Bonneau R."/>
            <person name="Littman D.R."/>
        </authorList>
    </citation>
    <scope>NUCLEOTIDE SEQUENCE [LARGE SCALE GENOMIC DNA]</scope>
    <source>
        <strain evidence="7 14">BVe41219</strain>
        <strain evidence="6">IAK279</strain>
        <strain evidence="15">iAK279</strain>
        <strain evidence="16">iK21513</strain>
        <strain evidence="5">IK21513</strain>
    </source>
</reference>
<evidence type="ECO:0000256" key="1">
    <source>
        <dbReference type="SAM" id="SignalP"/>
    </source>
</evidence>
<dbReference type="EMBL" id="QRKB01000002">
    <property type="protein sequence ID" value="RHH84816.1"/>
    <property type="molecule type" value="Genomic_DNA"/>
</dbReference>
<dbReference type="Proteomes" id="UP000285776">
    <property type="component" value="Unassembled WGS sequence"/>
</dbReference>
<dbReference type="EMBL" id="VZAZ01000068">
    <property type="protein sequence ID" value="MQO56677.1"/>
    <property type="molecule type" value="Genomic_DNA"/>
</dbReference>
<evidence type="ECO:0000313" key="13">
    <source>
        <dbReference type="Proteomes" id="UP000286113"/>
    </source>
</evidence>
<evidence type="ECO:0000313" key="14">
    <source>
        <dbReference type="Proteomes" id="UP000358159"/>
    </source>
</evidence>
<protein>
    <submittedName>
        <fullName evidence="5">SPOR domain-containing protein</fullName>
    </submittedName>
</protein>
<evidence type="ECO:0000313" key="6">
    <source>
        <dbReference type="EMBL" id="MQO03973.1"/>
    </source>
</evidence>
<evidence type="ECO:0000313" key="11">
    <source>
        <dbReference type="Proteomes" id="UP000284548"/>
    </source>
</evidence>
<gene>
    <name evidence="10" type="ORF">DW192_02230</name>
    <name evidence="9" type="ORF">DWV53_04345</name>
    <name evidence="8" type="ORF">DWX90_00290</name>
    <name evidence="7" type="ORF">F7D42_13440</name>
    <name evidence="6" type="ORF">F7D62_07595</name>
    <name evidence="5" type="ORF">F7D97_10640</name>
    <name evidence="4" type="ORF">ONS98_14105</name>
    <name evidence="3" type="ORF">ONT01_02290</name>
</gene>
<feature type="domain" description="SPOR" evidence="2">
    <location>
        <begin position="83"/>
        <end position="160"/>
    </location>
</feature>
<dbReference type="Pfam" id="PF05036">
    <property type="entry name" value="SPOR"/>
    <property type="match status" value="1"/>
</dbReference>
<feature type="signal peptide" evidence="1">
    <location>
        <begin position="1"/>
        <end position="18"/>
    </location>
</feature>
<dbReference type="InterPro" id="IPR007730">
    <property type="entry name" value="SPOR-like_dom"/>
</dbReference>
<dbReference type="Proteomes" id="UP001209476">
    <property type="component" value="Unassembled WGS sequence"/>
</dbReference>
<dbReference type="GO" id="GO:0042834">
    <property type="term" value="F:peptidoglycan binding"/>
    <property type="evidence" value="ECO:0007669"/>
    <property type="project" value="InterPro"/>
</dbReference>
<dbReference type="PROSITE" id="PS51257">
    <property type="entry name" value="PROKAR_LIPOPROTEIN"/>
    <property type="match status" value="1"/>
</dbReference>
<evidence type="ECO:0000313" key="8">
    <source>
        <dbReference type="EMBL" id="RGS48946.1"/>
    </source>
</evidence>
<dbReference type="EMBL" id="VZCY01000089">
    <property type="protein sequence ID" value="MQN10358.1"/>
    <property type="molecule type" value="Genomic_DNA"/>
</dbReference>
<evidence type="ECO:0000259" key="2">
    <source>
        <dbReference type="PROSITE" id="PS51724"/>
    </source>
</evidence>
<dbReference type="EMBL" id="QSAV01000010">
    <property type="protein sequence ID" value="RGW81258.1"/>
    <property type="molecule type" value="Genomic_DNA"/>
</dbReference>
<comment type="caution">
    <text evidence="5">The sequence shown here is derived from an EMBL/GenBank/DDBJ whole genome shotgun (WGS) entry which is preliminary data.</text>
</comment>
<reference evidence="3" key="3">
    <citation type="submission" date="2022-11" db="EMBL/GenBank/DDBJ databases">
        <title>Genomic repertoires linked with pathogenic potency of arthritogenic Prevotella copri isolated from the gut of rheumatoid arthritis patients.</title>
        <authorList>
            <person name="Nii T."/>
            <person name="Maeda Y."/>
            <person name="Motooka D."/>
            <person name="Naito M."/>
            <person name="Matsumoto Y."/>
            <person name="Ogawa T."/>
            <person name="Oguro-Igashira E."/>
            <person name="Kishikawa T."/>
            <person name="Yamashita M."/>
            <person name="Koizumi S."/>
            <person name="Kurakawa T."/>
            <person name="Okumura R."/>
            <person name="Kayama H."/>
            <person name="Murakami M."/>
            <person name="Sakaguchi T."/>
            <person name="Das B."/>
            <person name="Nakamura S."/>
            <person name="Okada Y."/>
            <person name="Kumanogoh A."/>
            <person name="Takeda K."/>
        </authorList>
    </citation>
    <scope>NUCLEOTIDE SEQUENCE</scope>
    <source>
        <strain evidence="3">H105_2-2</strain>
        <strain evidence="4">RA-N001-16</strain>
    </source>
</reference>
<organism evidence="5 16">
    <name type="scientific">Segatella copri</name>
    <dbReference type="NCBI Taxonomy" id="165179"/>
    <lineage>
        <taxon>Bacteria</taxon>
        <taxon>Pseudomonadati</taxon>
        <taxon>Bacteroidota</taxon>
        <taxon>Bacteroidia</taxon>
        <taxon>Bacteroidales</taxon>
        <taxon>Prevotellaceae</taxon>
        <taxon>Segatella</taxon>
    </lineage>
</organism>
<dbReference type="EMBL" id="VZBT01000061">
    <property type="protein sequence ID" value="MQO03973.1"/>
    <property type="molecule type" value="Genomic_DNA"/>
</dbReference>
<dbReference type="InterPro" id="IPR036680">
    <property type="entry name" value="SPOR-like_sf"/>
</dbReference>
<dbReference type="Proteomes" id="UP000358159">
    <property type="component" value="Unassembled WGS sequence"/>
</dbReference>
<dbReference type="EMBL" id="QRVN01000001">
    <property type="protein sequence ID" value="RGS48946.1"/>
    <property type="molecule type" value="Genomic_DNA"/>
</dbReference>
<keyword evidence="1" id="KW-0732">Signal</keyword>
<evidence type="ECO:0000313" key="9">
    <source>
        <dbReference type="EMBL" id="RGW81258.1"/>
    </source>
</evidence>
<feature type="chain" id="PRO_5044057375" evidence="1">
    <location>
        <begin position="19"/>
        <end position="161"/>
    </location>
</feature>
<evidence type="ECO:0000313" key="15">
    <source>
        <dbReference type="Proteomes" id="UP000390763"/>
    </source>
</evidence>
<evidence type="ECO:0000313" key="4">
    <source>
        <dbReference type="EMBL" id="MCW4166319.1"/>
    </source>
</evidence>
<dbReference type="SUPFAM" id="SSF110997">
    <property type="entry name" value="Sporulation related repeat"/>
    <property type="match status" value="1"/>
</dbReference>
<dbReference type="Gene3D" id="3.30.70.1070">
    <property type="entry name" value="Sporulation related repeat"/>
    <property type="match status" value="1"/>
</dbReference>
<dbReference type="Proteomes" id="UP000390763">
    <property type="component" value="Unassembled WGS sequence"/>
</dbReference>
<name>A0A174WD87_9BACT</name>
<dbReference type="RefSeq" id="WP_118151880.1">
    <property type="nucleotide sequence ID" value="NZ_CP156892.1"/>
</dbReference>
<reference evidence="11 12" key="1">
    <citation type="submission" date="2018-08" db="EMBL/GenBank/DDBJ databases">
        <title>A genome reference for cultivated species of the human gut microbiota.</title>
        <authorList>
            <person name="Zou Y."/>
            <person name="Xue W."/>
            <person name="Luo G."/>
        </authorList>
    </citation>
    <scope>NUCLEOTIDE SEQUENCE [LARGE SCALE GENOMIC DNA]</scope>
    <source>
        <strain evidence="9 12">AF10-17</strain>
        <strain evidence="8 13">AF22-1</strain>
        <strain evidence="10 11">AM16-54</strain>
    </source>
</reference>
<evidence type="ECO:0000313" key="7">
    <source>
        <dbReference type="EMBL" id="MQO56677.1"/>
    </source>
</evidence>
<dbReference type="Proteomes" id="UP000286113">
    <property type="component" value="Unassembled WGS sequence"/>
</dbReference>
<dbReference type="EMBL" id="JAPDUM010000002">
    <property type="protein sequence ID" value="MCW4166319.1"/>
    <property type="molecule type" value="Genomic_DNA"/>
</dbReference>
<evidence type="ECO:0000313" key="16">
    <source>
        <dbReference type="Proteomes" id="UP000406735"/>
    </source>
</evidence>
<sequence>MKKITVLSMGMCAVLALASCGTSKESAYKKAYEKAQQQEQQAAQAPVAQEPVVAPLETQAPSDEQTEVDNATVRSEDVSLISGSGLSSYSVVVGSFSLKANAEGLASTLKSAGYDAQIALNTERNMYRVVASTFADKAAAVKSRNQLRAGEYPDAWLLLKK</sequence>
<dbReference type="eggNOG" id="COG3087">
    <property type="taxonomic scope" value="Bacteria"/>
</dbReference>
<dbReference type="AlphaFoldDB" id="A0A174WD87"/>
<accession>A0A174WD87</accession>
<dbReference type="Proteomes" id="UP001208620">
    <property type="component" value="Unassembled WGS sequence"/>
</dbReference>
<dbReference type="EMBL" id="JAPDVD010000001">
    <property type="protein sequence ID" value="MCW4136623.1"/>
    <property type="molecule type" value="Genomic_DNA"/>
</dbReference>
<evidence type="ECO:0000313" key="3">
    <source>
        <dbReference type="EMBL" id="MCW4136623.1"/>
    </source>
</evidence>
<evidence type="ECO:0000313" key="10">
    <source>
        <dbReference type="EMBL" id="RHH84816.1"/>
    </source>
</evidence>
<evidence type="ECO:0000313" key="12">
    <source>
        <dbReference type="Proteomes" id="UP000285776"/>
    </source>
</evidence>